<feature type="region of interest" description="Disordered" evidence="1">
    <location>
        <begin position="136"/>
        <end position="156"/>
    </location>
</feature>
<evidence type="ECO:0000256" key="1">
    <source>
        <dbReference type="SAM" id="MobiDB-lite"/>
    </source>
</evidence>
<proteinExistence type="predicted"/>
<evidence type="ECO:0000313" key="3">
    <source>
        <dbReference type="Proteomes" id="UP001305414"/>
    </source>
</evidence>
<keyword evidence="3" id="KW-1185">Reference proteome</keyword>
<comment type="caution">
    <text evidence="2">The sequence shown here is derived from an EMBL/GenBank/DDBJ whole genome shotgun (WGS) entry which is preliminary data.</text>
</comment>
<dbReference type="Proteomes" id="UP001305414">
    <property type="component" value="Unassembled WGS sequence"/>
</dbReference>
<organism evidence="2 3">
    <name type="scientific">Xylaria bambusicola</name>
    <dbReference type="NCBI Taxonomy" id="326684"/>
    <lineage>
        <taxon>Eukaryota</taxon>
        <taxon>Fungi</taxon>
        <taxon>Dikarya</taxon>
        <taxon>Ascomycota</taxon>
        <taxon>Pezizomycotina</taxon>
        <taxon>Sordariomycetes</taxon>
        <taxon>Xylariomycetidae</taxon>
        <taxon>Xylariales</taxon>
        <taxon>Xylariaceae</taxon>
        <taxon>Xylaria</taxon>
    </lineage>
</organism>
<dbReference type="AlphaFoldDB" id="A0AAN7UG88"/>
<feature type="compositionally biased region" description="Polar residues" evidence="1">
    <location>
        <begin position="141"/>
        <end position="153"/>
    </location>
</feature>
<evidence type="ECO:0000313" key="2">
    <source>
        <dbReference type="EMBL" id="KAK5625256.1"/>
    </source>
</evidence>
<sequence>MNGVTRILLERRPTPEACTPYSERFYAVRHLEQPRYNDYDSLTSVHKAAETVHAYSQWEFGGTAYERADSIIMDRGRQEETGQPLVNIGSFVVLFVSSAPYPCGRTSIDSSKSSLDSIDRIVHMMAGQNKRGVVEDEDWSHSNFPPSKGQFDSSNREGCKIPAIELELMDTQTSIPSASRCQILDNLRYLVCPSYAAAKSSLPSHAG</sequence>
<dbReference type="EMBL" id="JAWHQM010000002">
    <property type="protein sequence ID" value="KAK5625256.1"/>
    <property type="molecule type" value="Genomic_DNA"/>
</dbReference>
<gene>
    <name evidence="2" type="ORF">RRF57_000972</name>
</gene>
<accession>A0AAN7UG88</accession>
<reference evidence="2 3" key="1">
    <citation type="submission" date="2023-10" db="EMBL/GenBank/DDBJ databases">
        <title>Draft genome sequence of Xylaria bambusicola isolate GMP-LS, the root and basal stem rot pathogen of sugarcane in Indonesia.</title>
        <authorList>
            <person name="Selvaraj P."/>
            <person name="Muralishankar V."/>
            <person name="Muruganantham S."/>
            <person name="Sp S."/>
            <person name="Haryani S."/>
            <person name="Lau K.J.X."/>
            <person name="Naqvi N.I."/>
        </authorList>
    </citation>
    <scope>NUCLEOTIDE SEQUENCE [LARGE SCALE GENOMIC DNA]</scope>
    <source>
        <strain evidence="2">GMP-LS</strain>
    </source>
</reference>
<protein>
    <submittedName>
        <fullName evidence="2">Uncharacterized protein</fullName>
    </submittedName>
</protein>
<name>A0AAN7UG88_9PEZI</name>